<evidence type="ECO:0000256" key="5">
    <source>
        <dbReference type="ARBA" id="ARBA00023125"/>
    </source>
</evidence>
<dbReference type="GO" id="GO:0016853">
    <property type="term" value="F:isomerase activity"/>
    <property type="evidence" value="ECO:0007669"/>
    <property type="project" value="UniProtKB-KW"/>
</dbReference>
<evidence type="ECO:0000256" key="8">
    <source>
        <dbReference type="SAM" id="MobiDB-lite"/>
    </source>
</evidence>
<dbReference type="PANTHER" id="PTHR43493:SF5">
    <property type="entry name" value="DNA GYRASE SUBUNIT A, CHLOROPLASTIC_MITOCHONDRIAL"/>
    <property type="match status" value="1"/>
</dbReference>
<evidence type="ECO:0000256" key="3">
    <source>
        <dbReference type="ARBA" id="ARBA00012895"/>
    </source>
</evidence>
<dbReference type="InterPro" id="IPR002205">
    <property type="entry name" value="Topo_IIA_dom_A"/>
</dbReference>
<evidence type="ECO:0000313" key="10">
    <source>
        <dbReference type="EMBL" id="SPT52442.1"/>
    </source>
</evidence>
<evidence type="ECO:0000256" key="6">
    <source>
        <dbReference type="ARBA" id="ARBA00023235"/>
    </source>
</evidence>
<dbReference type="InterPro" id="IPR050220">
    <property type="entry name" value="Type_II_DNA_Topoisomerases"/>
</dbReference>
<dbReference type="InterPro" id="IPR006691">
    <property type="entry name" value="GyrA/parC_rep"/>
</dbReference>
<comment type="caution">
    <text evidence="10">The sequence shown here is derived from an EMBL/GenBank/DDBJ whole genome shotgun (WGS) entry which is preliminary data.</text>
</comment>
<accession>A0ABY1VL98</accession>
<dbReference type="EC" id="5.6.2.2" evidence="3"/>
<evidence type="ECO:0000259" key="9">
    <source>
        <dbReference type="PROSITE" id="PS52040"/>
    </source>
</evidence>
<dbReference type="SMART" id="SM00434">
    <property type="entry name" value="TOP4c"/>
    <property type="match status" value="1"/>
</dbReference>
<feature type="region of interest" description="Disordered" evidence="8">
    <location>
        <begin position="822"/>
        <end position="844"/>
    </location>
</feature>
<evidence type="ECO:0000256" key="1">
    <source>
        <dbReference type="ARBA" id="ARBA00000185"/>
    </source>
</evidence>
<sequence>MSPKATTATPPPIDGEIVEQDLSTEMRSSYLEYAYSVIYARALPDARDGLKPVQRRILFQMDRMGLRPDRPHVKSSRVVGDVMGRLHPHGDVAIYEALVRLAQPFTLRLPLVDGHGNFGSLDDGPAASRYTEARLAAPALALTADIDEETVDFSPNYDYTLTEPEVLPAAFPNLLVNGTYGIAVGMATNMPPHNLVEVVAAARHLISHPQATLDDLMAFVPGPDLPTGGMIVGLDGVREAYRSGRGLFKTRATARIENVTARKKGIVVTELPYLVGPEKVIAKIKEAVSSKKLQGITDVADLTDRKHGTRLVIGVKNGYNPEAVLAQLYKHTPLEDSFGINNVCLVDGRPSTLGLRELLDVFVRHRLTVVERRTRFRLGKRKERQHLVAGLLVAILNIDEVIQLIRSSEDAATARTRLMQVFDLTEPQATYILELQLRRLTKFSVIELEQEHEELAKEIAELEAILSDDTLLRRVVSGELAEVAERFGTPRRTVLLEAPGAGAGALAGGLGAPAGAGAGASLAAQQAAMTAMARAKDVPLTIPDDPCRVMLSATGLLARTLGAEPVARTGARQSHDALVSQVPTTARGQVGAVTDGGRLMRLDVVQVPEVPRLEGAPSLAGGTPVGLLVDLAPGEKVVGIVPIGDDATTPVTLATKQGVIKRVKPGDEPARGDSWEVISLAEGDRVIFASISNDTDILALVTSDAQLLRFEAAKVRPQGRAAGGMAGIALHEGARVIAAASVPEEFLAEAVVVTVAASEGALPGMDSGSVKVSPLDRYPAKGRATGGVRAQRFLRGEDELVLAWVGVGPARAVGAGGQGVELPAVDERRDGSGTPLSAPVAAIG</sequence>
<organism evidence="10 11">
    <name type="scientific">Actinomyces bovis</name>
    <dbReference type="NCBI Taxonomy" id="1658"/>
    <lineage>
        <taxon>Bacteria</taxon>
        <taxon>Bacillati</taxon>
        <taxon>Actinomycetota</taxon>
        <taxon>Actinomycetes</taxon>
        <taxon>Actinomycetales</taxon>
        <taxon>Actinomycetaceae</taxon>
        <taxon>Actinomyces</taxon>
    </lineage>
</organism>
<dbReference type="Pfam" id="PF00521">
    <property type="entry name" value="DNA_topoisoIV"/>
    <property type="match status" value="1"/>
</dbReference>
<reference evidence="10 11" key="1">
    <citation type="submission" date="2018-06" db="EMBL/GenBank/DDBJ databases">
        <authorList>
            <consortium name="Pathogen Informatics"/>
            <person name="Doyle S."/>
        </authorList>
    </citation>
    <scope>NUCLEOTIDE SEQUENCE [LARGE SCALE GENOMIC DNA]</scope>
    <source>
        <strain evidence="10 11">NCTC11535</strain>
    </source>
</reference>
<dbReference type="InterPro" id="IPR035516">
    <property type="entry name" value="Gyrase/topoIV_suA_C"/>
</dbReference>
<evidence type="ECO:0000256" key="4">
    <source>
        <dbReference type="ARBA" id="ARBA00023029"/>
    </source>
</evidence>
<keyword evidence="6 7" id="KW-0413">Isomerase</keyword>
<dbReference type="EMBL" id="UAPQ01000001">
    <property type="protein sequence ID" value="SPT52442.1"/>
    <property type="molecule type" value="Genomic_DNA"/>
</dbReference>
<name>A0ABY1VL98_9ACTO</name>
<dbReference type="RefSeq" id="WP_111835452.1">
    <property type="nucleotide sequence ID" value="NZ_UAPQ01000001.1"/>
</dbReference>
<comment type="catalytic activity">
    <reaction evidence="1 7">
        <text>ATP-dependent breakage, passage and rejoining of double-stranded DNA.</text>
        <dbReference type="EC" id="5.6.2.2"/>
    </reaction>
</comment>
<dbReference type="CDD" id="cd00187">
    <property type="entry name" value="TOP4c"/>
    <property type="match status" value="1"/>
</dbReference>
<comment type="similarity">
    <text evidence="2">Belongs to the type II topoisomerase GyrA/ParC subunit family.</text>
</comment>
<dbReference type="Proteomes" id="UP000250006">
    <property type="component" value="Unassembled WGS sequence"/>
</dbReference>
<dbReference type="PROSITE" id="PS52040">
    <property type="entry name" value="TOPO_IIA"/>
    <property type="match status" value="1"/>
</dbReference>
<dbReference type="SUPFAM" id="SSF56719">
    <property type="entry name" value="Type II DNA topoisomerase"/>
    <property type="match status" value="1"/>
</dbReference>
<dbReference type="Gene3D" id="3.30.1360.40">
    <property type="match status" value="1"/>
</dbReference>
<dbReference type="SUPFAM" id="SSF101904">
    <property type="entry name" value="GyrA/ParC C-terminal domain-like"/>
    <property type="match status" value="1"/>
</dbReference>
<dbReference type="InterPro" id="IPR013757">
    <property type="entry name" value="Topo_IIA_A_a_sf"/>
</dbReference>
<protein>
    <recommendedName>
        <fullName evidence="3">DNA topoisomerase (ATP-hydrolyzing)</fullName>
        <ecNumber evidence="3">5.6.2.2</ecNumber>
    </recommendedName>
</protein>
<dbReference type="InterPro" id="IPR013758">
    <property type="entry name" value="Topo_IIA_A/C_ab"/>
</dbReference>
<evidence type="ECO:0000313" key="11">
    <source>
        <dbReference type="Proteomes" id="UP000250006"/>
    </source>
</evidence>
<dbReference type="InterPro" id="IPR013760">
    <property type="entry name" value="Topo_IIA-like_dom_sf"/>
</dbReference>
<keyword evidence="4 7" id="KW-0799">Topoisomerase</keyword>
<dbReference type="PANTHER" id="PTHR43493">
    <property type="entry name" value="DNA GYRASE/TOPOISOMERASE SUBUNIT A"/>
    <property type="match status" value="1"/>
</dbReference>
<dbReference type="Pfam" id="PF03989">
    <property type="entry name" value="DNA_gyraseA_C"/>
    <property type="match status" value="2"/>
</dbReference>
<dbReference type="Gene3D" id="2.120.10.90">
    <property type="entry name" value="DNA gyrase/topoisomerase IV, subunit A, C-terminal"/>
    <property type="match status" value="1"/>
</dbReference>
<dbReference type="Gene3D" id="3.90.199.10">
    <property type="entry name" value="Topoisomerase II, domain 5"/>
    <property type="match status" value="1"/>
</dbReference>
<dbReference type="Gene3D" id="1.10.268.10">
    <property type="entry name" value="Topoisomerase, domain 3"/>
    <property type="match status" value="1"/>
</dbReference>
<proteinExistence type="inferred from homology"/>
<feature type="domain" description="Topo IIA-type catalytic" evidence="9">
    <location>
        <begin position="43"/>
        <end position="510"/>
    </location>
</feature>
<dbReference type="NCBIfam" id="NF004044">
    <property type="entry name" value="PRK05561.1"/>
    <property type="match status" value="1"/>
</dbReference>
<feature type="active site" description="O-(5'-phospho-DNA)-tyrosine intermediate" evidence="7">
    <location>
        <position position="130"/>
    </location>
</feature>
<evidence type="ECO:0000256" key="7">
    <source>
        <dbReference type="PROSITE-ProRule" id="PRU01384"/>
    </source>
</evidence>
<evidence type="ECO:0000256" key="2">
    <source>
        <dbReference type="ARBA" id="ARBA00008263"/>
    </source>
</evidence>
<keyword evidence="5 7" id="KW-0238">DNA-binding</keyword>
<gene>
    <name evidence="10" type="primary">gyrA_1</name>
    <name evidence="10" type="ORF">NCTC11535_00091</name>
</gene>
<keyword evidence="11" id="KW-1185">Reference proteome</keyword>